<dbReference type="Proteomes" id="UP000238823">
    <property type="component" value="Unassembled WGS sequence"/>
</dbReference>
<dbReference type="PROSITE" id="PS51257">
    <property type="entry name" value="PROKAR_LIPOPROTEIN"/>
    <property type="match status" value="1"/>
</dbReference>
<evidence type="ECO:0000313" key="3">
    <source>
        <dbReference type="EMBL" id="PRQ06565.1"/>
    </source>
</evidence>
<keyword evidence="1" id="KW-0732">Signal</keyword>
<name>A0A2S9YNA8_9BACT</name>
<organism evidence="3 4">
    <name type="scientific">Enhygromyxa salina</name>
    <dbReference type="NCBI Taxonomy" id="215803"/>
    <lineage>
        <taxon>Bacteria</taxon>
        <taxon>Pseudomonadati</taxon>
        <taxon>Myxococcota</taxon>
        <taxon>Polyangia</taxon>
        <taxon>Nannocystales</taxon>
        <taxon>Nannocystaceae</taxon>
        <taxon>Enhygromyxa</taxon>
    </lineage>
</organism>
<dbReference type="PANTHER" id="PTHR46580">
    <property type="entry name" value="SENSOR KINASE-RELATED"/>
    <property type="match status" value="1"/>
</dbReference>
<comment type="caution">
    <text evidence="3">The sequence shown here is derived from an EMBL/GenBank/DDBJ whole genome shotgun (WGS) entry which is preliminary data.</text>
</comment>
<evidence type="ECO:0000313" key="4">
    <source>
        <dbReference type="Proteomes" id="UP000238823"/>
    </source>
</evidence>
<evidence type="ECO:0008006" key="5">
    <source>
        <dbReference type="Google" id="ProtNLM"/>
    </source>
</evidence>
<evidence type="ECO:0000256" key="1">
    <source>
        <dbReference type="ARBA" id="ARBA00022729"/>
    </source>
</evidence>
<accession>A0A2S9YNA8</accession>
<reference evidence="3 4" key="1">
    <citation type="submission" date="2018-03" db="EMBL/GenBank/DDBJ databases">
        <title>Draft Genome Sequences of the Obligatory Marine Myxobacteria Enhygromyxa salina SWB007.</title>
        <authorList>
            <person name="Poehlein A."/>
            <person name="Moghaddam J.A."/>
            <person name="Harms H."/>
            <person name="Alanjari M."/>
            <person name="Koenig G.M."/>
            <person name="Daniel R."/>
            <person name="Schaeberle T.F."/>
        </authorList>
    </citation>
    <scope>NUCLEOTIDE SEQUENCE [LARGE SCALE GENOMIC DNA]</scope>
    <source>
        <strain evidence="3 4">SWB007</strain>
    </source>
</reference>
<proteinExistence type="predicted"/>
<dbReference type="InterPro" id="IPR028994">
    <property type="entry name" value="Integrin_alpha_N"/>
</dbReference>
<dbReference type="SUPFAM" id="SSF69318">
    <property type="entry name" value="Integrin alpha N-terminal domain"/>
    <property type="match status" value="1"/>
</dbReference>
<feature type="compositionally biased region" description="Acidic residues" evidence="2">
    <location>
        <begin position="33"/>
        <end position="80"/>
    </location>
</feature>
<dbReference type="Gene3D" id="2.130.10.130">
    <property type="entry name" value="Integrin alpha, N-terminal"/>
    <property type="match status" value="1"/>
</dbReference>
<feature type="region of interest" description="Disordered" evidence="2">
    <location>
        <begin position="19"/>
        <end position="89"/>
    </location>
</feature>
<sequence>MRLAHYTPVLAALLLGGCFQDPEPRGGSTSETGDGDGDPGDGDGDTGDGDGDGDGDPGDGDGDTGDGDGDPGDGDGDGDGDPAACTDGPYAVSYSGPLTLPAGANPQGVALGYVNMDANLDVVSSSRDEHRIRTFLGSGNGSFDVPIITELGSMPFPGVLRGGAIADSAFDIVTLGLDNGGGTIIARLRGDGQGGFGDYEANPFVTNQFVLGLATGDNALDVITASGGVLTVFPATVGQESYSFNPIISAGPWPSGGLVAAGDWDGDADLDVAVATFGALYVGLGNGAAEYAFAPPIPYMGGPSDIAAGDIDGDGDLDIVLVTAGGGSDAGHVFRGQGDGTFGPDTVITAPSGPAAVGLSDIDKDGMADLAIVGGQTMAVYLSTGDGFGPVMQLNCGLNPRQIAMGDVNGDCVDDVVTVSISAQQVCVMMSDPP</sequence>
<dbReference type="InterPro" id="IPR013517">
    <property type="entry name" value="FG-GAP"/>
</dbReference>
<gene>
    <name evidence="3" type="ORF">ENSA7_37180</name>
</gene>
<dbReference type="AlphaFoldDB" id="A0A2S9YNA8"/>
<dbReference type="Pfam" id="PF13517">
    <property type="entry name" value="FG-GAP_3"/>
    <property type="match status" value="2"/>
</dbReference>
<dbReference type="EMBL" id="PVNL01000073">
    <property type="protein sequence ID" value="PRQ06565.1"/>
    <property type="molecule type" value="Genomic_DNA"/>
</dbReference>
<evidence type="ECO:0000256" key="2">
    <source>
        <dbReference type="SAM" id="MobiDB-lite"/>
    </source>
</evidence>
<protein>
    <recommendedName>
        <fullName evidence="5">FG-GAP repeat protein</fullName>
    </recommendedName>
</protein>